<name>A0A9W8LVM5_9FUNG</name>
<dbReference type="CDD" id="cd14688">
    <property type="entry name" value="bZIP_YAP"/>
    <property type="match status" value="1"/>
</dbReference>
<feature type="compositionally biased region" description="Low complexity" evidence="4">
    <location>
        <begin position="264"/>
        <end position="277"/>
    </location>
</feature>
<dbReference type="PANTHER" id="PTHR40621:SF6">
    <property type="entry name" value="AP-1-LIKE TRANSCRIPTION FACTOR YAP1-RELATED"/>
    <property type="match status" value="1"/>
</dbReference>
<gene>
    <name evidence="6" type="primary">YAP1</name>
    <name evidence="6" type="ORF">H4R20_000681</name>
</gene>
<dbReference type="GO" id="GO:0090575">
    <property type="term" value="C:RNA polymerase II transcription regulator complex"/>
    <property type="evidence" value="ECO:0007669"/>
    <property type="project" value="TreeGrafter"/>
</dbReference>
<dbReference type="PANTHER" id="PTHR40621">
    <property type="entry name" value="TRANSCRIPTION FACTOR KAPC-RELATED"/>
    <property type="match status" value="1"/>
</dbReference>
<accession>A0A9W8LVM5</accession>
<dbReference type="Pfam" id="PF00170">
    <property type="entry name" value="bZIP_1"/>
    <property type="match status" value="1"/>
</dbReference>
<feature type="domain" description="BZIP" evidence="5">
    <location>
        <begin position="46"/>
        <end position="104"/>
    </location>
</feature>
<dbReference type="OrthoDB" id="2593073at2759"/>
<feature type="region of interest" description="Disordered" evidence="4">
    <location>
        <begin position="229"/>
        <end position="277"/>
    </location>
</feature>
<keyword evidence="2" id="KW-0539">Nucleus</keyword>
<evidence type="ECO:0000259" key="5">
    <source>
        <dbReference type="PROSITE" id="PS50217"/>
    </source>
</evidence>
<dbReference type="Proteomes" id="UP001140094">
    <property type="component" value="Unassembled WGS sequence"/>
</dbReference>
<evidence type="ECO:0000256" key="1">
    <source>
        <dbReference type="ARBA" id="ARBA00004123"/>
    </source>
</evidence>
<proteinExistence type="predicted"/>
<reference evidence="6" key="1">
    <citation type="submission" date="2022-07" db="EMBL/GenBank/DDBJ databases">
        <title>Phylogenomic reconstructions and comparative analyses of Kickxellomycotina fungi.</title>
        <authorList>
            <person name="Reynolds N.K."/>
            <person name="Stajich J.E."/>
            <person name="Barry K."/>
            <person name="Grigoriev I.V."/>
            <person name="Crous P."/>
            <person name="Smith M.E."/>
        </authorList>
    </citation>
    <scope>NUCLEOTIDE SEQUENCE</scope>
    <source>
        <strain evidence="6">NRRL 1565</strain>
    </source>
</reference>
<comment type="caution">
    <text evidence="6">The sequence shown here is derived from an EMBL/GenBank/DDBJ whole genome shotgun (WGS) entry which is preliminary data.</text>
</comment>
<dbReference type="Gene3D" id="1.20.5.170">
    <property type="match status" value="1"/>
</dbReference>
<feature type="region of interest" description="Disordered" evidence="4">
    <location>
        <begin position="1"/>
        <end position="57"/>
    </location>
</feature>
<dbReference type="GO" id="GO:0000976">
    <property type="term" value="F:transcription cis-regulatory region binding"/>
    <property type="evidence" value="ECO:0007669"/>
    <property type="project" value="InterPro"/>
</dbReference>
<feature type="compositionally biased region" description="Polar residues" evidence="4">
    <location>
        <begin position="414"/>
        <end position="441"/>
    </location>
</feature>
<feature type="compositionally biased region" description="Low complexity" evidence="4">
    <location>
        <begin position="230"/>
        <end position="246"/>
    </location>
</feature>
<dbReference type="EMBL" id="JANBUO010000027">
    <property type="protein sequence ID" value="KAJ2808736.1"/>
    <property type="molecule type" value="Genomic_DNA"/>
</dbReference>
<sequence>MSSVEVETNAVPLKRATSVATSDDTHDDKKQRKPGRKPVTTDPGSKRTAQNRAAQRAFRERKQQYLKGLEDQVSELTERHERTERENQELRRAIEALKNENTALKGRKFTYESIPDDFGNSMLEMFDSGSPGLGLSSTLDMQQAALQGADLTQPGAMDAIGKSLQQSSSQTISMEYPAVSAVVSGYDPLLSTTSSNLPGGFNANIFNGLQMLTANQNISTGSFIDHLIDSTPSNNNSSSNESANGSKVTSTPGNTDAQFSNTYSRSPSTSTNAATTPGDMIVPLGGLSSAPSNNSLLSLDAFKNQNSMATFASLLAQSTNAASGQTPATPSLSDLLSLSPSQGTDGSLIGSISSPSNTINAGTSQSPYGSVDLSTNGMHTLPPYLMAYRNGDPTAIGDDGDQLEKLLLNSMYSLNPQENNDASNAPTQTITSEPFPSNGVVQSPTATTAAAATKSSSQETSQQQLQNQSRCTCRNLDDDQVRTCPIHGSPSALSEELHDIAPQMMEYVCTENNRLADDELNDLCTLMFKHAKCAEVQERVGAARKKLKSESERELSNTRQQLAKQYGLY</sequence>
<dbReference type="InterPro" id="IPR004827">
    <property type="entry name" value="bZIP"/>
</dbReference>
<dbReference type="SMART" id="SM00338">
    <property type="entry name" value="BRLZ"/>
    <property type="match status" value="1"/>
</dbReference>
<protein>
    <submittedName>
        <fullName evidence="6">DNA-binding transcription factor yap1</fullName>
    </submittedName>
</protein>
<dbReference type="PROSITE" id="PS50217">
    <property type="entry name" value="BZIP"/>
    <property type="match status" value="1"/>
</dbReference>
<dbReference type="InterPro" id="IPR050936">
    <property type="entry name" value="AP-1-like"/>
</dbReference>
<keyword evidence="3" id="KW-0175">Coiled coil</keyword>
<organism evidence="6 7">
    <name type="scientific">Coemansia guatemalensis</name>
    <dbReference type="NCBI Taxonomy" id="2761395"/>
    <lineage>
        <taxon>Eukaryota</taxon>
        <taxon>Fungi</taxon>
        <taxon>Fungi incertae sedis</taxon>
        <taxon>Zoopagomycota</taxon>
        <taxon>Kickxellomycotina</taxon>
        <taxon>Kickxellomycetes</taxon>
        <taxon>Kickxellales</taxon>
        <taxon>Kickxellaceae</taxon>
        <taxon>Coemansia</taxon>
    </lineage>
</organism>
<dbReference type="PROSITE" id="PS00036">
    <property type="entry name" value="BZIP_BASIC"/>
    <property type="match status" value="1"/>
</dbReference>
<feature type="compositionally biased region" description="Polar residues" evidence="4">
    <location>
        <begin position="247"/>
        <end position="263"/>
    </location>
</feature>
<keyword evidence="7" id="KW-1185">Reference proteome</keyword>
<feature type="region of interest" description="Disordered" evidence="4">
    <location>
        <begin position="414"/>
        <end position="469"/>
    </location>
</feature>
<comment type="subcellular location">
    <subcellularLocation>
        <location evidence="1">Nucleus</location>
    </subcellularLocation>
</comment>
<evidence type="ECO:0000313" key="7">
    <source>
        <dbReference type="Proteomes" id="UP001140094"/>
    </source>
</evidence>
<dbReference type="AlphaFoldDB" id="A0A9W8LVM5"/>
<evidence type="ECO:0000256" key="4">
    <source>
        <dbReference type="SAM" id="MobiDB-lite"/>
    </source>
</evidence>
<feature type="coiled-coil region" evidence="3">
    <location>
        <begin position="59"/>
        <end position="107"/>
    </location>
</feature>
<dbReference type="SUPFAM" id="SSF57959">
    <property type="entry name" value="Leucine zipper domain"/>
    <property type="match status" value="1"/>
</dbReference>
<evidence type="ECO:0000313" key="6">
    <source>
        <dbReference type="EMBL" id="KAJ2808736.1"/>
    </source>
</evidence>
<dbReference type="InterPro" id="IPR046347">
    <property type="entry name" value="bZIP_sf"/>
</dbReference>
<dbReference type="GO" id="GO:0001228">
    <property type="term" value="F:DNA-binding transcription activator activity, RNA polymerase II-specific"/>
    <property type="evidence" value="ECO:0007669"/>
    <property type="project" value="TreeGrafter"/>
</dbReference>
<evidence type="ECO:0000256" key="2">
    <source>
        <dbReference type="ARBA" id="ARBA00023242"/>
    </source>
</evidence>
<keyword evidence="6" id="KW-0238">DNA-binding</keyword>
<evidence type="ECO:0000256" key="3">
    <source>
        <dbReference type="SAM" id="Coils"/>
    </source>
</evidence>
<feature type="compositionally biased region" description="Low complexity" evidence="4">
    <location>
        <begin position="442"/>
        <end position="464"/>
    </location>
</feature>